<reference evidence="1 2" key="1">
    <citation type="submission" date="2014-04" db="EMBL/GenBank/DDBJ databases">
        <authorList>
            <consortium name="International Citrus Genome Consortium"/>
            <person name="Gmitter F."/>
            <person name="Chen C."/>
            <person name="Farmerie W."/>
            <person name="Harkins T."/>
            <person name="Desany B."/>
            <person name="Mohiuddin M."/>
            <person name="Kodira C."/>
            <person name="Borodovsky M."/>
            <person name="Lomsadze A."/>
            <person name="Burns P."/>
            <person name="Jenkins J."/>
            <person name="Prochnik S."/>
            <person name="Shu S."/>
            <person name="Chapman J."/>
            <person name="Pitluck S."/>
            <person name="Schmutz J."/>
            <person name="Rokhsar D."/>
        </authorList>
    </citation>
    <scope>NUCLEOTIDE SEQUENCE</scope>
</reference>
<gene>
    <name evidence="1" type="ORF">CISIN_1g0319362mg</name>
</gene>
<dbReference type="Proteomes" id="UP000027120">
    <property type="component" value="Unassembled WGS sequence"/>
</dbReference>
<organism evidence="1 2">
    <name type="scientific">Citrus sinensis</name>
    <name type="common">Sweet orange</name>
    <name type="synonym">Citrus aurantium var. sinensis</name>
    <dbReference type="NCBI Taxonomy" id="2711"/>
    <lineage>
        <taxon>Eukaryota</taxon>
        <taxon>Viridiplantae</taxon>
        <taxon>Streptophyta</taxon>
        <taxon>Embryophyta</taxon>
        <taxon>Tracheophyta</taxon>
        <taxon>Spermatophyta</taxon>
        <taxon>Magnoliopsida</taxon>
        <taxon>eudicotyledons</taxon>
        <taxon>Gunneridae</taxon>
        <taxon>Pentapetalae</taxon>
        <taxon>rosids</taxon>
        <taxon>malvids</taxon>
        <taxon>Sapindales</taxon>
        <taxon>Rutaceae</taxon>
        <taxon>Aurantioideae</taxon>
        <taxon>Citrus</taxon>
    </lineage>
</organism>
<evidence type="ECO:0000313" key="1">
    <source>
        <dbReference type="EMBL" id="KDO51874.1"/>
    </source>
</evidence>
<protein>
    <submittedName>
        <fullName evidence="1">Uncharacterized protein</fullName>
    </submittedName>
</protein>
<proteinExistence type="predicted"/>
<dbReference type="STRING" id="2711.A0A067E9J7"/>
<keyword evidence="2" id="KW-1185">Reference proteome</keyword>
<dbReference type="SMR" id="A0A067E9J7"/>
<name>A0A067E9J7_CITSI</name>
<accession>A0A067E9J7</accession>
<evidence type="ECO:0000313" key="2">
    <source>
        <dbReference type="Proteomes" id="UP000027120"/>
    </source>
</evidence>
<dbReference type="AlphaFoldDB" id="A0A067E9J7"/>
<sequence>MSLMSSSASTVSVTVDAQLNESVIKKFGLFVGLPAQDIKRETRVLTDEGKKYAAEGSSEIQLFLAVPAECSILKDELQKKPDSALFEIGCSQSVETNKFKDLLVRVQDGRAISKEDINGGLKARKLIVNQMCKGYSVSNALKKEESLLLI</sequence>
<dbReference type="EMBL" id="KK785045">
    <property type="protein sequence ID" value="KDO51874.1"/>
    <property type="molecule type" value="Genomic_DNA"/>
</dbReference>